<dbReference type="Gene3D" id="3.30.450.20">
    <property type="entry name" value="PAS domain"/>
    <property type="match status" value="2"/>
</dbReference>
<dbReference type="InterPro" id="IPR001789">
    <property type="entry name" value="Sig_transdc_resp-reg_receiver"/>
</dbReference>
<feature type="domain" description="PAC" evidence="13">
    <location>
        <begin position="333"/>
        <end position="387"/>
    </location>
</feature>
<dbReference type="PROSITE" id="PS50885">
    <property type="entry name" value="HAMP"/>
    <property type="match status" value="1"/>
</dbReference>
<reference evidence="15 16" key="1">
    <citation type="journal article" date="2014" name="ISME J.">
        <title>Ecophysiology of Thioploca ingrica as revealed by the complete genome sequence supplemented with proteomic evidence.</title>
        <authorList>
            <person name="Kojima H."/>
            <person name="Ogura Y."/>
            <person name="Yamamoto N."/>
            <person name="Togashi T."/>
            <person name="Mori H."/>
            <person name="Watanabe T."/>
            <person name="Nemoto F."/>
            <person name="Kurokawa K."/>
            <person name="Hayashi T."/>
            <person name="Fukui M."/>
        </authorList>
    </citation>
    <scope>NUCLEOTIDE SEQUENCE [LARGE SCALE GENOMIC DNA]</scope>
</reference>
<dbReference type="InterPro" id="IPR035965">
    <property type="entry name" value="PAS-like_dom_sf"/>
</dbReference>
<feature type="transmembrane region" description="Helical" evidence="9">
    <location>
        <begin position="187"/>
        <end position="206"/>
    </location>
</feature>
<dbReference type="SMART" id="SM00086">
    <property type="entry name" value="PAC"/>
    <property type="match status" value="2"/>
</dbReference>
<feature type="transmembrane region" description="Helical" evidence="9">
    <location>
        <begin position="18"/>
        <end position="37"/>
    </location>
</feature>
<dbReference type="CDD" id="cd17546">
    <property type="entry name" value="REC_hyHK_CKI1_RcsC-like"/>
    <property type="match status" value="1"/>
</dbReference>
<dbReference type="SUPFAM" id="SSF47384">
    <property type="entry name" value="Homodimeric domain of signal transducing histidine kinase"/>
    <property type="match status" value="1"/>
</dbReference>
<dbReference type="SMART" id="SM00091">
    <property type="entry name" value="PAS"/>
    <property type="match status" value="2"/>
</dbReference>
<dbReference type="HOGENOM" id="CLU_000445_114_15_6"/>
<dbReference type="Pfam" id="PF00512">
    <property type="entry name" value="HisKA"/>
    <property type="match status" value="1"/>
</dbReference>
<dbReference type="NCBIfam" id="TIGR00229">
    <property type="entry name" value="sensory_box"/>
    <property type="match status" value="2"/>
</dbReference>
<evidence type="ECO:0000256" key="9">
    <source>
        <dbReference type="SAM" id="Phobius"/>
    </source>
</evidence>
<proteinExistence type="predicted"/>
<feature type="domain" description="PAS" evidence="12">
    <location>
        <begin position="384"/>
        <end position="454"/>
    </location>
</feature>
<dbReference type="AlphaFoldDB" id="A0A090AQ30"/>
<dbReference type="Gene3D" id="1.10.287.130">
    <property type="match status" value="1"/>
</dbReference>
<evidence type="ECO:0000259" key="12">
    <source>
        <dbReference type="PROSITE" id="PS50112"/>
    </source>
</evidence>
<protein>
    <recommendedName>
        <fullName evidence="3">histidine kinase</fullName>
        <ecNumber evidence="3">2.7.13.3</ecNumber>
    </recommendedName>
</protein>
<evidence type="ECO:0000313" key="16">
    <source>
        <dbReference type="Proteomes" id="UP000031623"/>
    </source>
</evidence>
<dbReference type="InterPro" id="IPR011006">
    <property type="entry name" value="CheY-like_superfamily"/>
</dbReference>
<dbReference type="SUPFAM" id="SSF55785">
    <property type="entry name" value="PYP-like sensor domain (PAS domain)"/>
    <property type="match status" value="2"/>
</dbReference>
<sequence>MNSIPSLPKKFYSLQWKLLIPLLLLGFVILPSLNWVFNHIMTGNLQHLELRRAEQLVNSLRQAAEVVESPEQLHRFVSALGAEPDVKLIVIIGDDPAKVIASTRYIWLGKLLTQLPQKKLGEELFQALQSQQPNYHHHPDIYEFSFSTPLLLSEGAQLKSNFSQSVVTVHLNTIPLQVILYSEDWHIRVWMVLLLCLLFIFIYSWFDRFIQHPLHLLAEAIQQCLLSDNKNYVPILAHDEIGIIAHALNTLLLHQEQVQTEIKKLALVAQYTDNAVVITDAMVRIEWVNEAFTRITGYSFEEVVGKRPSVFLHGAETDPITLAKIRTALREQQSILAELVNYTKTGQRYWISLSIQPVYDDNQAVTHFISVERDITARKQAEQQLQQQAQIINQIHDAVITTDKHYRITYWNQGAERLYGYSAAEMNGQPLTSLYLAENRDNLPQTLLEPLSKAGNYEVEMPLLKKSGEIFFARLSLSLLRDRDGEIMGIVSFAIDITQHEQLESALKAERAILTQRIAERIADLSVANTQLKKANQLKDEFLANMSHELRTPLNSILGMAEILIEQVYGEINDKQMKSLQTINTSGQYLLSLINDILDLAKIEAGKVELQLGTVNIEEICQASLVFVKQLAYKKQINLTLEVAPEVTTMVADQRRIKQILVNLLSNAVKFTPGKGSIRLEVKKDNAGHAMSFAVIDTGIGIEKAALTRLFNPFEQIASEFSSQLEGTGLGLALVKQLAELQGGSVTVTSQIGQGSCFTVVLPLNHQVEPLNTNKLMGKKVVSLPSTQSVYNNSPLILIVEDNPNNIEIIFDYLTAFGYRIKVAHTGIEALTALTEERPSLILMDIQMPGMDGLETTQRIRANPEYQDLPIIAVTALTMPGDREQCLAIGMNEYLSKPVNLRQLLQLIKQFSTRDTHDDS</sequence>
<dbReference type="SMART" id="SM00388">
    <property type="entry name" value="HisKA"/>
    <property type="match status" value="1"/>
</dbReference>
<dbReference type="PROSITE" id="PS50112">
    <property type="entry name" value="PAS"/>
    <property type="match status" value="2"/>
</dbReference>
<dbReference type="GO" id="GO:0005886">
    <property type="term" value="C:plasma membrane"/>
    <property type="evidence" value="ECO:0007669"/>
    <property type="project" value="TreeGrafter"/>
</dbReference>
<dbReference type="InterPro" id="IPR003594">
    <property type="entry name" value="HATPase_dom"/>
</dbReference>
<dbReference type="Pfam" id="PF00072">
    <property type="entry name" value="Response_reg"/>
    <property type="match status" value="1"/>
</dbReference>
<dbReference type="GO" id="GO:0000155">
    <property type="term" value="F:phosphorelay sensor kinase activity"/>
    <property type="evidence" value="ECO:0007669"/>
    <property type="project" value="InterPro"/>
</dbReference>
<dbReference type="SMART" id="SM00448">
    <property type="entry name" value="REC"/>
    <property type="match status" value="1"/>
</dbReference>
<evidence type="ECO:0000259" key="13">
    <source>
        <dbReference type="PROSITE" id="PS50113"/>
    </source>
</evidence>
<dbReference type="EC" id="2.7.13.3" evidence="3"/>
<dbReference type="SUPFAM" id="SSF55874">
    <property type="entry name" value="ATPase domain of HSP90 chaperone/DNA topoisomerase II/histidine kinase"/>
    <property type="match status" value="1"/>
</dbReference>
<keyword evidence="9" id="KW-0472">Membrane</keyword>
<dbReference type="SUPFAM" id="SSF52172">
    <property type="entry name" value="CheY-like"/>
    <property type="match status" value="1"/>
</dbReference>
<evidence type="ECO:0000256" key="7">
    <source>
        <dbReference type="ARBA" id="ARBA00023012"/>
    </source>
</evidence>
<dbReference type="FunFam" id="3.30.565.10:FF:000010">
    <property type="entry name" value="Sensor histidine kinase RcsC"/>
    <property type="match status" value="1"/>
</dbReference>
<dbReference type="InterPro" id="IPR000700">
    <property type="entry name" value="PAS-assoc_C"/>
</dbReference>
<keyword evidence="9" id="KW-1133">Transmembrane helix</keyword>
<feature type="domain" description="Response regulatory" evidence="11">
    <location>
        <begin position="796"/>
        <end position="912"/>
    </location>
</feature>
<dbReference type="PANTHER" id="PTHR43047:SF63">
    <property type="entry name" value="HISTIDINE KINASE"/>
    <property type="match status" value="1"/>
</dbReference>
<dbReference type="PROSITE" id="PS50110">
    <property type="entry name" value="RESPONSE_REGULATORY"/>
    <property type="match status" value="1"/>
</dbReference>
<feature type="modified residue" description="4-aspartylphosphate" evidence="8">
    <location>
        <position position="845"/>
    </location>
</feature>
<evidence type="ECO:0000256" key="6">
    <source>
        <dbReference type="ARBA" id="ARBA00022777"/>
    </source>
</evidence>
<dbReference type="InterPro" id="IPR003660">
    <property type="entry name" value="HAMP_dom"/>
</dbReference>
<evidence type="ECO:0000256" key="2">
    <source>
        <dbReference type="ARBA" id="ARBA00004370"/>
    </source>
</evidence>
<dbReference type="InterPro" id="IPR005467">
    <property type="entry name" value="His_kinase_dom"/>
</dbReference>
<dbReference type="SMART" id="SM00387">
    <property type="entry name" value="HATPase_c"/>
    <property type="match status" value="1"/>
</dbReference>
<evidence type="ECO:0000256" key="1">
    <source>
        <dbReference type="ARBA" id="ARBA00000085"/>
    </source>
</evidence>
<organism evidence="15 16">
    <name type="scientific">Thioploca ingrica</name>
    <dbReference type="NCBI Taxonomy" id="40754"/>
    <lineage>
        <taxon>Bacteria</taxon>
        <taxon>Pseudomonadati</taxon>
        <taxon>Pseudomonadota</taxon>
        <taxon>Gammaproteobacteria</taxon>
        <taxon>Thiotrichales</taxon>
        <taxon>Thiotrichaceae</taxon>
        <taxon>Thioploca</taxon>
    </lineage>
</organism>
<comment type="catalytic activity">
    <reaction evidence="1">
        <text>ATP + protein L-histidine = ADP + protein N-phospho-L-histidine.</text>
        <dbReference type="EC" id="2.7.13.3"/>
    </reaction>
</comment>
<evidence type="ECO:0000313" key="15">
    <source>
        <dbReference type="EMBL" id="BAP57710.1"/>
    </source>
</evidence>
<feature type="domain" description="HAMP" evidence="14">
    <location>
        <begin position="208"/>
        <end position="260"/>
    </location>
</feature>
<dbReference type="CDD" id="cd16922">
    <property type="entry name" value="HATPase_EvgS-ArcB-TorS-like"/>
    <property type="match status" value="1"/>
</dbReference>
<evidence type="ECO:0000259" key="11">
    <source>
        <dbReference type="PROSITE" id="PS50110"/>
    </source>
</evidence>
<keyword evidence="5" id="KW-0808">Transferase</keyword>
<dbReference type="STRING" id="40754.THII_3413"/>
<evidence type="ECO:0000256" key="3">
    <source>
        <dbReference type="ARBA" id="ARBA00012438"/>
    </source>
</evidence>
<dbReference type="InterPro" id="IPR036097">
    <property type="entry name" value="HisK_dim/P_sf"/>
</dbReference>
<dbReference type="KEGG" id="tig:THII_3413"/>
<dbReference type="PRINTS" id="PR00344">
    <property type="entry name" value="BCTRLSENSOR"/>
</dbReference>
<feature type="domain" description="PAC" evidence="13">
    <location>
        <begin position="457"/>
        <end position="509"/>
    </location>
</feature>
<dbReference type="PANTHER" id="PTHR43047">
    <property type="entry name" value="TWO-COMPONENT HISTIDINE PROTEIN KINASE"/>
    <property type="match status" value="1"/>
</dbReference>
<dbReference type="GO" id="GO:0009927">
    <property type="term" value="F:histidine phosphotransfer kinase activity"/>
    <property type="evidence" value="ECO:0007669"/>
    <property type="project" value="TreeGrafter"/>
</dbReference>
<dbReference type="PROSITE" id="PS50109">
    <property type="entry name" value="HIS_KIN"/>
    <property type="match status" value="1"/>
</dbReference>
<evidence type="ECO:0000256" key="5">
    <source>
        <dbReference type="ARBA" id="ARBA00022679"/>
    </source>
</evidence>
<dbReference type="Pfam" id="PF13426">
    <property type="entry name" value="PAS_9"/>
    <property type="match status" value="2"/>
</dbReference>
<keyword evidence="6" id="KW-0418">Kinase</keyword>
<dbReference type="InterPro" id="IPR003661">
    <property type="entry name" value="HisK_dim/P_dom"/>
</dbReference>
<dbReference type="PROSITE" id="PS50113">
    <property type="entry name" value="PAC"/>
    <property type="match status" value="2"/>
</dbReference>
<keyword evidence="7" id="KW-0902">Two-component regulatory system</keyword>
<dbReference type="InterPro" id="IPR004358">
    <property type="entry name" value="Sig_transdc_His_kin-like_C"/>
</dbReference>
<dbReference type="EMBL" id="AP014633">
    <property type="protein sequence ID" value="BAP57710.1"/>
    <property type="molecule type" value="Genomic_DNA"/>
</dbReference>
<dbReference type="Proteomes" id="UP000031623">
    <property type="component" value="Chromosome"/>
</dbReference>
<name>A0A090AQ30_9GAMM</name>
<keyword evidence="9" id="KW-0812">Transmembrane</keyword>
<dbReference type="InterPro" id="IPR036890">
    <property type="entry name" value="HATPase_C_sf"/>
</dbReference>
<dbReference type="Pfam" id="PF02518">
    <property type="entry name" value="HATPase_c"/>
    <property type="match status" value="1"/>
</dbReference>
<evidence type="ECO:0000256" key="8">
    <source>
        <dbReference type="PROSITE-ProRule" id="PRU00169"/>
    </source>
</evidence>
<gene>
    <name evidence="15" type="ORF">THII_3413</name>
</gene>
<accession>A0A090AQ30</accession>
<evidence type="ECO:0000259" key="10">
    <source>
        <dbReference type="PROSITE" id="PS50109"/>
    </source>
</evidence>
<dbReference type="Gene3D" id="6.10.340.10">
    <property type="match status" value="1"/>
</dbReference>
<keyword evidence="4 8" id="KW-0597">Phosphoprotein</keyword>
<dbReference type="Gene3D" id="3.40.50.2300">
    <property type="match status" value="1"/>
</dbReference>
<dbReference type="InterPro" id="IPR000014">
    <property type="entry name" value="PAS"/>
</dbReference>
<dbReference type="CDD" id="cd00130">
    <property type="entry name" value="PAS"/>
    <property type="match status" value="2"/>
</dbReference>
<comment type="subcellular location">
    <subcellularLocation>
        <location evidence="2">Membrane</location>
    </subcellularLocation>
</comment>
<dbReference type="OrthoDB" id="5555106at2"/>
<evidence type="ECO:0000256" key="4">
    <source>
        <dbReference type="ARBA" id="ARBA00022553"/>
    </source>
</evidence>
<feature type="domain" description="Histidine kinase" evidence="10">
    <location>
        <begin position="545"/>
        <end position="766"/>
    </location>
</feature>
<dbReference type="InterPro" id="IPR001610">
    <property type="entry name" value="PAC"/>
</dbReference>
<dbReference type="Gene3D" id="3.30.565.10">
    <property type="entry name" value="Histidine kinase-like ATPase, C-terminal domain"/>
    <property type="match status" value="1"/>
</dbReference>
<evidence type="ECO:0000259" key="14">
    <source>
        <dbReference type="PROSITE" id="PS50885"/>
    </source>
</evidence>
<keyword evidence="16" id="KW-1185">Reference proteome</keyword>
<dbReference type="FunFam" id="1.10.287.130:FF:000145">
    <property type="entry name" value="Sensory transduction histidine kinase"/>
    <property type="match status" value="1"/>
</dbReference>
<dbReference type="CDD" id="cd00082">
    <property type="entry name" value="HisKA"/>
    <property type="match status" value="1"/>
</dbReference>
<feature type="domain" description="PAS" evidence="12">
    <location>
        <begin position="261"/>
        <end position="332"/>
    </location>
</feature>